<gene>
    <name evidence="1" type="ORF">HMPREF1201_00159</name>
</gene>
<dbReference type="InterPro" id="IPR016891">
    <property type="entry name" value="DUF2321"/>
</dbReference>
<keyword evidence="2" id="KW-1185">Reference proteome</keyword>
<proteinExistence type="predicted"/>
<evidence type="ECO:0000313" key="2">
    <source>
        <dbReference type="Proteomes" id="UP000018690"/>
    </source>
</evidence>
<protein>
    <recommendedName>
        <fullName evidence="3">DUF2321 domain-containing protein</fullName>
    </recommendedName>
</protein>
<organism evidence="1 2">
    <name type="scientific">Mediterraneibacter gnavus (strain CC55_001C)</name>
    <dbReference type="NCBI Taxonomy" id="1073375"/>
    <lineage>
        <taxon>Bacteria</taxon>
        <taxon>Bacillati</taxon>
        <taxon>Bacillota</taxon>
        <taxon>Clostridia</taxon>
        <taxon>Lachnospirales</taxon>
        <taxon>Lachnospiraceae</taxon>
        <taxon>Mediterraneibacter</taxon>
    </lineage>
</organism>
<evidence type="ECO:0008006" key="3">
    <source>
        <dbReference type="Google" id="ProtNLM"/>
    </source>
</evidence>
<comment type="caution">
    <text evidence="1">The sequence shown here is derived from an EMBL/GenBank/DDBJ whole genome shotgun (WGS) entry which is preliminary data.</text>
</comment>
<accession>A0A829NUE4</accession>
<name>A0A829NUE4_MEDG5</name>
<dbReference type="AlphaFoldDB" id="A0A829NUE4"/>
<evidence type="ECO:0000313" key="1">
    <source>
        <dbReference type="EMBL" id="ETD20162.1"/>
    </source>
</evidence>
<dbReference type="RefSeq" id="WP_009244682.1">
    <property type="nucleotide sequence ID" value="NZ_KI669414.1"/>
</dbReference>
<dbReference type="Pfam" id="PF10083">
    <property type="entry name" value="DUF2321"/>
    <property type="match status" value="1"/>
</dbReference>
<sequence length="161" mass="17773">MGYYHIAQVCTNGHLINDCFDSHPESNQSFCSKCGAKTITSCPNCGANIRGEYDYGTLVFSGTTSVDSYCYNCGVPYPWTQKILDNALELISLDTELDDDTKELIKNAIPCLLVDLPETPVAVAKYKNGISKAGQIVKDSMHQLLVDVMSETARKIIYPNY</sequence>
<reference evidence="1 2" key="1">
    <citation type="submission" date="2013-10" db="EMBL/GenBank/DDBJ databases">
        <title>The Genome Sequence of Ruminococcus gnavus CC55_001C.</title>
        <authorList>
            <consortium name="The Broad Institute Genomics Platform"/>
            <person name="Earl A."/>
            <person name="Allen-Vercoe E."/>
            <person name="Daigneault M."/>
            <person name="Young S.K."/>
            <person name="Zeng Q."/>
            <person name="Gargeya S."/>
            <person name="Fitzgerald M."/>
            <person name="Abouelleil A."/>
            <person name="Alvarado L."/>
            <person name="Chapman S.B."/>
            <person name="Gainer-Dewar J."/>
            <person name="Goldberg J."/>
            <person name="Griggs A."/>
            <person name="Gujja S."/>
            <person name="Hansen M."/>
            <person name="Howarth C."/>
            <person name="Imamovic A."/>
            <person name="Ireland A."/>
            <person name="Larimer J."/>
            <person name="McCowan C."/>
            <person name="Murphy C."/>
            <person name="Pearson M."/>
            <person name="Poon T.W."/>
            <person name="Priest M."/>
            <person name="Roberts A."/>
            <person name="Saif S."/>
            <person name="Shea T."/>
            <person name="Sykes S."/>
            <person name="Wortman J."/>
            <person name="Nusbaum C."/>
            <person name="Birren B."/>
        </authorList>
    </citation>
    <scope>NUCLEOTIDE SEQUENCE [LARGE SCALE GENOMIC DNA]</scope>
    <source>
        <strain evidence="1 2">CC55_001C</strain>
    </source>
</reference>
<dbReference type="Proteomes" id="UP000018690">
    <property type="component" value="Unassembled WGS sequence"/>
</dbReference>
<dbReference type="EMBL" id="AZJF01000001">
    <property type="protein sequence ID" value="ETD20162.1"/>
    <property type="molecule type" value="Genomic_DNA"/>
</dbReference>